<accession>A0A9P6XKX7</accession>
<feature type="chain" id="PRO_5040419142" evidence="1">
    <location>
        <begin position="21"/>
        <end position="113"/>
    </location>
</feature>
<dbReference type="OrthoDB" id="2267295at2759"/>
<protein>
    <submittedName>
        <fullName evidence="2">Uncharacterized protein</fullName>
    </submittedName>
</protein>
<name>A0A9P6XKX7_RHIOR</name>
<dbReference type="EMBL" id="JAANQT010000010">
    <property type="protein sequence ID" value="KAG1316040.1"/>
    <property type="molecule type" value="Genomic_DNA"/>
</dbReference>
<keyword evidence="1" id="KW-0732">Signal</keyword>
<reference evidence="2" key="1">
    <citation type="journal article" date="2020" name="Microb. Genom.">
        <title>Genetic diversity of clinical and environmental Mucorales isolates obtained from an investigation of mucormycosis cases among solid organ transplant recipients.</title>
        <authorList>
            <person name="Nguyen M.H."/>
            <person name="Kaul D."/>
            <person name="Muto C."/>
            <person name="Cheng S.J."/>
            <person name="Richter R.A."/>
            <person name="Bruno V.M."/>
            <person name="Liu G."/>
            <person name="Beyhan S."/>
            <person name="Sundermann A.J."/>
            <person name="Mounaud S."/>
            <person name="Pasculle A.W."/>
            <person name="Nierman W.C."/>
            <person name="Driscoll E."/>
            <person name="Cumbie R."/>
            <person name="Clancy C.J."/>
            <person name="Dupont C.L."/>
        </authorList>
    </citation>
    <scope>NUCLEOTIDE SEQUENCE</scope>
    <source>
        <strain evidence="2">GL11</strain>
    </source>
</reference>
<organism evidence="2 3">
    <name type="scientific">Rhizopus oryzae</name>
    <name type="common">Mucormycosis agent</name>
    <name type="synonym">Rhizopus arrhizus var. delemar</name>
    <dbReference type="NCBI Taxonomy" id="64495"/>
    <lineage>
        <taxon>Eukaryota</taxon>
        <taxon>Fungi</taxon>
        <taxon>Fungi incertae sedis</taxon>
        <taxon>Mucoromycota</taxon>
        <taxon>Mucoromycotina</taxon>
        <taxon>Mucoromycetes</taxon>
        <taxon>Mucorales</taxon>
        <taxon>Mucorineae</taxon>
        <taxon>Rhizopodaceae</taxon>
        <taxon>Rhizopus</taxon>
    </lineage>
</organism>
<comment type="caution">
    <text evidence="2">The sequence shown here is derived from an EMBL/GenBank/DDBJ whole genome shotgun (WGS) entry which is preliminary data.</text>
</comment>
<evidence type="ECO:0000313" key="3">
    <source>
        <dbReference type="Proteomes" id="UP000716291"/>
    </source>
</evidence>
<sequence length="113" mass="11416">MVKLALFAATIAALSTTSMAQTNVPTDLAAEFSSLMSNPTAMKSMLAEASSNVALLPSQYQASAYSALAKASDSVSQLPAGKSAGNSISSHSNKPIAFAAALITVVFGVGMLM</sequence>
<feature type="signal peptide" evidence="1">
    <location>
        <begin position="1"/>
        <end position="20"/>
    </location>
</feature>
<proteinExistence type="predicted"/>
<dbReference type="AlphaFoldDB" id="A0A9P6XKX7"/>
<dbReference type="Proteomes" id="UP000716291">
    <property type="component" value="Unassembled WGS sequence"/>
</dbReference>
<evidence type="ECO:0000313" key="2">
    <source>
        <dbReference type="EMBL" id="KAG1316040.1"/>
    </source>
</evidence>
<evidence type="ECO:0000256" key="1">
    <source>
        <dbReference type="SAM" id="SignalP"/>
    </source>
</evidence>
<gene>
    <name evidence="2" type="ORF">G6F64_000167</name>
</gene>
<keyword evidence="3" id="KW-1185">Reference proteome</keyword>